<reference evidence="1 2" key="1">
    <citation type="submission" date="2024-05" db="EMBL/GenBank/DDBJ databases">
        <authorList>
            <person name="Liu Q."/>
            <person name="Xin Y.-H."/>
        </authorList>
    </citation>
    <scope>NUCLEOTIDE SEQUENCE [LARGE SCALE GENOMIC DNA]</scope>
    <source>
        <strain evidence="1 2">CGMCC 1.15349</strain>
    </source>
</reference>
<gene>
    <name evidence="1" type="ORF">ABC969_12565</name>
</gene>
<evidence type="ECO:0000313" key="2">
    <source>
        <dbReference type="Proteomes" id="UP001404104"/>
    </source>
</evidence>
<proteinExistence type="predicted"/>
<evidence type="ECO:0008006" key="3">
    <source>
        <dbReference type="Google" id="ProtNLM"/>
    </source>
</evidence>
<dbReference type="RefSeq" id="WP_345865359.1">
    <property type="nucleotide sequence ID" value="NZ_JBDIMF010000005.1"/>
</dbReference>
<comment type="caution">
    <text evidence="1">The sequence shown here is derived from an EMBL/GenBank/DDBJ whole genome shotgun (WGS) entry which is preliminary data.</text>
</comment>
<keyword evidence="2" id="KW-1185">Reference proteome</keyword>
<dbReference type="EMBL" id="JBDIMF010000005">
    <property type="protein sequence ID" value="MEN2787249.1"/>
    <property type="molecule type" value="Genomic_DNA"/>
</dbReference>
<dbReference type="Proteomes" id="UP001404104">
    <property type="component" value="Unassembled WGS sequence"/>
</dbReference>
<organism evidence="1 2">
    <name type="scientific">Sphingomonas qilianensis</name>
    <dbReference type="NCBI Taxonomy" id="1736690"/>
    <lineage>
        <taxon>Bacteria</taxon>
        <taxon>Pseudomonadati</taxon>
        <taxon>Pseudomonadota</taxon>
        <taxon>Alphaproteobacteria</taxon>
        <taxon>Sphingomonadales</taxon>
        <taxon>Sphingomonadaceae</taxon>
        <taxon>Sphingomonas</taxon>
    </lineage>
</organism>
<name>A0ABU9XUN4_9SPHN</name>
<accession>A0ABU9XUN4</accession>
<evidence type="ECO:0000313" key="1">
    <source>
        <dbReference type="EMBL" id="MEN2787249.1"/>
    </source>
</evidence>
<protein>
    <recommendedName>
        <fullName evidence="3">STAS domain-containing protein</fullName>
    </recommendedName>
</protein>
<sequence>MSVSYHDGAVHLIGDCLVEDAETLLALLQQHDAVLIDIGACTRLHLAVLQALLAAGGPIRGEPASAFIKKWLLPQLAGATA</sequence>